<feature type="domain" description="RYYR-CCHC" evidence="2">
    <location>
        <begin position="38"/>
        <end position="79"/>
    </location>
</feature>
<dbReference type="Proteomes" id="UP000046393">
    <property type="component" value="Unplaced"/>
</dbReference>
<organism evidence="3 4">
    <name type="scientific">Syphacia muris</name>
    <dbReference type="NCBI Taxonomy" id="451379"/>
    <lineage>
        <taxon>Eukaryota</taxon>
        <taxon>Metazoa</taxon>
        <taxon>Ecdysozoa</taxon>
        <taxon>Nematoda</taxon>
        <taxon>Chromadorea</taxon>
        <taxon>Rhabditida</taxon>
        <taxon>Spirurina</taxon>
        <taxon>Oxyuridomorpha</taxon>
        <taxon>Oxyuroidea</taxon>
        <taxon>Oxyuridae</taxon>
        <taxon>Syphacia</taxon>
    </lineage>
</organism>
<sequence length="439" mass="49519">MTEDYGEPIYVEAHGGKNNVILYRSKTNPNLAVEFFFRSCSKDGRSRYYRCTKCWYLYKTRRGNCATMIVRDGRIVTDPENPTVPHQCSFRPLEAVAANRAWIAGRKRKSNMNELAKITQQADDAVVKQEDSSSFNLENIFGLHCDDSIKAEVSSVSSNCANGVDCDSVSQKASATESDSEMASPSAVSHASTDSIESNNNTANNAENAAQQSSTSDCFTPCTSRTTEFIDLINSAFTDSMQKRSDDALEKLRQAVELKEAFEIDDVSLIDNVFSAQLVKSNDEQRLLLCEEWINLLSKIPPTANARWMTHYQFSIYYCFHMIALVTGRLKNSAEKKRFYDLSQEFFKGLLALTCNIHDSPEEVMSTKLDILLSLSFICSQYYDVCNEGSATYVEEELKPMKESFTNCNFAPDIAAVLVQKICRIESNLEEFKWSFSRK</sequence>
<dbReference type="InterPro" id="IPR057001">
    <property type="entry name" value="RYYR-CCHC"/>
</dbReference>
<evidence type="ECO:0000313" key="4">
    <source>
        <dbReference type="WBParaSite" id="SMUV_0001037501-mRNA-1"/>
    </source>
</evidence>
<evidence type="ECO:0000256" key="1">
    <source>
        <dbReference type="SAM" id="MobiDB-lite"/>
    </source>
</evidence>
<feature type="compositionally biased region" description="Polar residues" evidence="1">
    <location>
        <begin position="175"/>
        <end position="196"/>
    </location>
</feature>
<keyword evidence="3" id="KW-1185">Reference proteome</keyword>
<dbReference type="WBParaSite" id="SMUV_0001037501-mRNA-1">
    <property type="protein sequence ID" value="SMUV_0001037501-mRNA-1"/>
    <property type="gene ID" value="SMUV_0001037501"/>
</dbReference>
<evidence type="ECO:0000259" key="2">
    <source>
        <dbReference type="Pfam" id="PF23674"/>
    </source>
</evidence>
<proteinExistence type="predicted"/>
<evidence type="ECO:0000313" key="3">
    <source>
        <dbReference type="Proteomes" id="UP000046393"/>
    </source>
</evidence>
<dbReference type="AlphaFoldDB" id="A0A0N5AZF1"/>
<feature type="compositionally biased region" description="Low complexity" evidence="1">
    <location>
        <begin position="197"/>
        <end position="216"/>
    </location>
</feature>
<dbReference type="Pfam" id="PF23674">
    <property type="entry name" value="RYYR-CCHC"/>
    <property type="match status" value="1"/>
</dbReference>
<protein>
    <submittedName>
        <fullName evidence="4">FLYWCH-type domain-containing protein</fullName>
    </submittedName>
</protein>
<accession>A0A0N5AZF1</accession>
<reference evidence="4" key="1">
    <citation type="submission" date="2017-02" db="UniProtKB">
        <authorList>
            <consortium name="WormBaseParasite"/>
        </authorList>
    </citation>
    <scope>IDENTIFICATION</scope>
</reference>
<feature type="region of interest" description="Disordered" evidence="1">
    <location>
        <begin position="175"/>
        <end position="218"/>
    </location>
</feature>
<name>A0A0N5AZF1_9BILA</name>